<gene>
    <name evidence="2" type="ORF">Anapl_04776</name>
</gene>
<evidence type="ECO:0000313" key="2">
    <source>
        <dbReference type="EMBL" id="EOB01152.1"/>
    </source>
</evidence>
<name>R0JV94_ANAPL</name>
<accession>R0JV94</accession>
<dbReference type="Proteomes" id="UP000296049">
    <property type="component" value="Unassembled WGS sequence"/>
</dbReference>
<evidence type="ECO:0000256" key="1">
    <source>
        <dbReference type="SAM" id="MobiDB-lite"/>
    </source>
</evidence>
<dbReference type="EMBL" id="KB743113">
    <property type="protein sequence ID" value="EOB01152.1"/>
    <property type="molecule type" value="Genomic_DNA"/>
</dbReference>
<dbReference type="AlphaFoldDB" id="R0JV94"/>
<sequence length="130" mass="15268">MSHLLAFTQSHREYKPRSEGNSKQGLPSGSPPREVSASLFFIDDTMIWLGFLRNPSRSKYALSVMENNEIALMLPLEMLKNRYFTFRTKHFYHRNCNDLTTSVFLVIILKHEFEVHSRRELLDNSMKSKN</sequence>
<keyword evidence="3" id="KW-1185">Reference proteome</keyword>
<protein>
    <submittedName>
        <fullName evidence="2">Uncharacterized protein</fullName>
    </submittedName>
</protein>
<feature type="compositionally biased region" description="Basic and acidic residues" evidence="1">
    <location>
        <begin position="10"/>
        <end position="20"/>
    </location>
</feature>
<proteinExistence type="predicted"/>
<feature type="region of interest" description="Disordered" evidence="1">
    <location>
        <begin position="9"/>
        <end position="32"/>
    </location>
</feature>
<evidence type="ECO:0000313" key="3">
    <source>
        <dbReference type="Proteomes" id="UP000296049"/>
    </source>
</evidence>
<reference evidence="3" key="1">
    <citation type="journal article" date="2013" name="Nat. Genet.">
        <title>The duck genome and transcriptome provide insight into an avian influenza virus reservoir species.</title>
        <authorList>
            <person name="Huang Y."/>
            <person name="Li Y."/>
            <person name="Burt D.W."/>
            <person name="Chen H."/>
            <person name="Zhang Y."/>
            <person name="Qian W."/>
            <person name="Kim H."/>
            <person name="Gan S."/>
            <person name="Zhao Y."/>
            <person name="Li J."/>
            <person name="Yi K."/>
            <person name="Feng H."/>
            <person name="Zhu P."/>
            <person name="Li B."/>
            <person name="Liu Q."/>
            <person name="Fairley S."/>
            <person name="Magor K.E."/>
            <person name="Du Z."/>
            <person name="Hu X."/>
            <person name="Goodman L."/>
            <person name="Tafer H."/>
            <person name="Vignal A."/>
            <person name="Lee T."/>
            <person name="Kim K.W."/>
            <person name="Sheng Z."/>
            <person name="An Y."/>
            <person name="Searle S."/>
            <person name="Herrero J."/>
            <person name="Groenen M.A."/>
            <person name="Crooijmans R.P."/>
            <person name="Faraut T."/>
            <person name="Cai Q."/>
            <person name="Webster R.G."/>
            <person name="Aldridge J.R."/>
            <person name="Warren W.C."/>
            <person name="Bartschat S."/>
            <person name="Kehr S."/>
            <person name="Marz M."/>
            <person name="Stadler P.F."/>
            <person name="Smith J."/>
            <person name="Kraus R.H."/>
            <person name="Zhao Y."/>
            <person name="Ren L."/>
            <person name="Fei J."/>
            <person name="Morisson M."/>
            <person name="Kaiser P."/>
            <person name="Griffin D.K."/>
            <person name="Rao M."/>
            <person name="Pitel F."/>
            <person name="Wang J."/>
            <person name="Li N."/>
        </authorList>
    </citation>
    <scope>NUCLEOTIDE SEQUENCE [LARGE SCALE GENOMIC DNA]</scope>
</reference>
<organism evidence="2 3">
    <name type="scientific">Anas platyrhynchos</name>
    <name type="common">Mallard</name>
    <name type="synonym">Anas boschas</name>
    <dbReference type="NCBI Taxonomy" id="8839"/>
    <lineage>
        <taxon>Eukaryota</taxon>
        <taxon>Metazoa</taxon>
        <taxon>Chordata</taxon>
        <taxon>Craniata</taxon>
        <taxon>Vertebrata</taxon>
        <taxon>Euteleostomi</taxon>
        <taxon>Archelosauria</taxon>
        <taxon>Archosauria</taxon>
        <taxon>Dinosauria</taxon>
        <taxon>Saurischia</taxon>
        <taxon>Theropoda</taxon>
        <taxon>Coelurosauria</taxon>
        <taxon>Aves</taxon>
        <taxon>Neognathae</taxon>
        <taxon>Galloanserae</taxon>
        <taxon>Anseriformes</taxon>
        <taxon>Anatidae</taxon>
        <taxon>Anatinae</taxon>
        <taxon>Anas</taxon>
    </lineage>
</organism>